<accession>L0I7R4</accession>
<proteinExistence type="predicted"/>
<dbReference type="InterPro" id="IPR017850">
    <property type="entry name" value="Alkaline_phosphatase_core_sf"/>
</dbReference>
<protein>
    <recommendedName>
        <fullName evidence="3">Membrane-associated, metal-dependent hydrolase</fullName>
    </recommendedName>
</protein>
<dbReference type="GeneID" id="14375270"/>
<evidence type="ECO:0000313" key="1">
    <source>
        <dbReference type="EMBL" id="AGB15635.1"/>
    </source>
</evidence>
<reference evidence="1" key="1">
    <citation type="submission" date="2011-09" db="EMBL/GenBank/DDBJ databases">
        <title>Complete sequence of Halovivax ruber XH-70.</title>
        <authorList>
            <consortium name="US DOE Joint Genome Institute"/>
            <person name="Lucas S."/>
            <person name="Han J."/>
            <person name="Lapidus A."/>
            <person name="Cheng J.-F."/>
            <person name="Goodwin L."/>
            <person name="Pitluck S."/>
            <person name="Peters L."/>
            <person name="Mikhailova N."/>
            <person name="Davenport K."/>
            <person name="Detter J.C."/>
            <person name="Han C."/>
            <person name="Tapia R."/>
            <person name="Land M."/>
            <person name="Hauser L."/>
            <person name="Kyrpides N."/>
            <person name="Ivanova N."/>
            <person name="Pagani I."/>
            <person name="Sproer C."/>
            <person name="Anderson I."/>
            <person name="Woyke T."/>
        </authorList>
    </citation>
    <scope>NUCLEOTIDE SEQUENCE</scope>
    <source>
        <strain evidence="1">XH-70</strain>
    </source>
</reference>
<sequence length="336" mass="38352">MRDKLQKSKKILREEGLVAFLSSVSSYLSSRIIPLSSKNLRPSADASQFPIVWYLKPIYNILFRLKYGNGSDIMDDDWDTLILLDACRYDDFDSVCDISGDLSHRISHGVDSPTFIKKNFSGNRFEDTVYVTANPHAHMIEEDNFYKVDATPIEKWDSTMECVMPEEVTKAAIEAHNHNENKRIIVHYMQPHDPPIGPTGRKLLTENNISGMRSDVDDRYIGALIDGIISEEDARCAYRENLSIVLQEVRNLVERIDGKVVVSSDHGEMFGEKPYRFLPKLYEHYHNPKTIELCKVPWLEIKPESERRVIQSGEGDGAVDIGENALQEQLEALGYK</sequence>
<dbReference type="RefSeq" id="WP_015300300.1">
    <property type="nucleotide sequence ID" value="NC_019964.1"/>
</dbReference>
<evidence type="ECO:0008006" key="3">
    <source>
        <dbReference type="Google" id="ProtNLM"/>
    </source>
</evidence>
<dbReference type="eggNOG" id="arCOG04525">
    <property type="taxonomic scope" value="Archaea"/>
</dbReference>
<dbReference type="KEGG" id="hru:Halru_1016"/>
<dbReference type="AlphaFoldDB" id="L0I7R4"/>
<dbReference type="OrthoDB" id="100846at2157"/>
<name>L0I7R4_HALRX</name>
<dbReference type="SUPFAM" id="SSF53649">
    <property type="entry name" value="Alkaline phosphatase-like"/>
    <property type="match status" value="1"/>
</dbReference>
<dbReference type="EMBL" id="CP003050">
    <property type="protein sequence ID" value="AGB15635.1"/>
    <property type="molecule type" value="Genomic_DNA"/>
</dbReference>
<dbReference type="Gene3D" id="3.40.720.10">
    <property type="entry name" value="Alkaline Phosphatase, subunit A"/>
    <property type="match status" value="1"/>
</dbReference>
<keyword evidence="2" id="KW-1185">Reference proteome</keyword>
<organism evidence="1 2">
    <name type="scientific">Halovivax ruber (strain DSM 18193 / JCM 13892 / XH-70)</name>
    <dbReference type="NCBI Taxonomy" id="797302"/>
    <lineage>
        <taxon>Archaea</taxon>
        <taxon>Methanobacteriati</taxon>
        <taxon>Methanobacteriota</taxon>
        <taxon>Stenosarchaea group</taxon>
        <taxon>Halobacteria</taxon>
        <taxon>Halobacteriales</taxon>
        <taxon>Natrialbaceae</taxon>
        <taxon>Halovivax</taxon>
    </lineage>
</organism>
<gene>
    <name evidence="1" type="ordered locus">Halru_1016</name>
</gene>
<evidence type="ECO:0000313" key="2">
    <source>
        <dbReference type="Proteomes" id="UP000010846"/>
    </source>
</evidence>
<dbReference type="HOGENOM" id="CLU_069530_0_0_2"/>
<dbReference type="Proteomes" id="UP000010846">
    <property type="component" value="Chromosome"/>
</dbReference>